<keyword evidence="2" id="KW-1185">Reference proteome</keyword>
<proteinExistence type="predicted"/>
<feature type="non-terminal residue" evidence="1">
    <location>
        <position position="65"/>
    </location>
</feature>
<accession>A0A4Y2HW11</accession>
<dbReference type="EMBL" id="BGPR01260369">
    <property type="protein sequence ID" value="GBM69600.1"/>
    <property type="molecule type" value="Genomic_DNA"/>
</dbReference>
<gene>
    <name evidence="1" type="ORF">AVEN_67153_1</name>
</gene>
<name>A0A4Y2HW11_ARAVE</name>
<organism evidence="1 2">
    <name type="scientific">Araneus ventricosus</name>
    <name type="common">Orbweaver spider</name>
    <name type="synonym">Epeira ventricosa</name>
    <dbReference type="NCBI Taxonomy" id="182803"/>
    <lineage>
        <taxon>Eukaryota</taxon>
        <taxon>Metazoa</taxon>
        <taxon>Ecdysozoa</taxon>
        <taxon>Arthropoda</taxon>
        <taxon>Chelicerata</taxon>
        <taxon>Arachnida</taxon>
        <taxon>Araneae</taxon>
        <taxon>Araneomorphae</taxon>
        <taxon>Entelegynae</taxon>
        <taxon>Araneoidea</taxon>
        <taxon>Araneidae</taxon>
        <taxon>Araneus</taxon>
    </lineage>
</organism>
<evidence type="ECO:0000313" key="2">
    <source>
        <dbReference type="Proteomes" id="UP000499080"/>
    </source>
</evidence>
<evidence type="ECO:0000313" key="1">
    <source>
        <dbReference type="EMBL" id="GBM69600.1"/>
    </source>
</evidence>
<dbReference type="Proteomes" id="UP000499080">
    <property type="component" value="Unassembled WGS sequence"/>
</dbReference>
<dbReference type="AlphaFoldDB" id="A0A4Y2HW11"/>
<protein>
    <submittedName>
        <fullName evidence="1">Uncharacterized protein</fullName>
    </submittedName>
</protein>
<reference evidence="1 2" key="1">
    <citation type="journal article" date="2019" name="Sci. Rep.">
        <title>Orb-weaving spider Araneus ventricosus genome elucidates the spidroin gene catalogue.</title>
        <authorList>
            <person name="Kono N."/>
            <person name="Nakamura H."/>
            <person name="Ohtoshi R."/>
            <person name="Moran D.A.P."/>
            <person name="Shinohara A."/>
            <person name="Yoshida Y."/>
            <person name="Fujiwara M."/>
            <person name="Mori M."/>
            <person name="Tomita M."/>
            <person name="Arakawa K."/>
        </authorList>
    </citation>
    <scope>NUCLEOTIDE SEQUENCE [LARGE SCALE GENOMIC DNA]</scope>
</reference>
<sequence length="65" mass="7289">MKIGIVGQRLLSRKGFEYKITLKRNIDSETNGNTSESQEEKWPTSDILHISLYGSSGNADFQIEG</sequence>
<comment type="caution">
    <text evidence="1">The sequence shown here is derived from an EMBL/GenBank/DDBJ whole genome shotgun (WGS) entry which is preliminary data.</text>
</comment>